<dbReference type="EMBL" id="KB446539">
    <property type="protein sequence ID" value="EME43792.1"/>
    <property type="molecule type" value="Genomic_DNA"/>
</dbReference>
<keyword evidence="10" id="KW-1185">Reference proteome</keyword>
<feature type="transmembrane region" description="Helical" evidence="7">
    <location>
        <begin position="220"/>
        <end position="240"/>
    </location>
</feature>
<reference evidence="10" key="1">
    <citation type="journal article" date="2012" name="PLoS Genet.">
        <title>The genomes of the fungal plant pathogens Cladosporium fulvum and Dothistroma septosporum reveal adaptation to different hosts and lifestyles but also signatures of common ancestry.</title>
        <authorList>
            <person name="de Wit P.J.G.M."/>
            <person name="van der Burgt A."/>
            <person name="Oekmen B."/>
            <person name="Stergiopoulos I."/>
            <person name="Abd-Elsalam K.A."/>
            <person name="Aerts A.L."/>
            <person name="Bahkali A.H."/>
            <person name="Beenen H.G."/>
            <person name="Chettri P."/>
            <person name="Cox M.P."/>
            <person name="Datema E."/>
            <person name="de Vries R.P."/>
            <person name="Dhillon B."/>
            <person name="Ganley A.R."/>
            <person name="Griffiths S.A."/>
            <person name="Guo Y."/>
            <person name="Hamelin R.C."/>
            <person name="Henrissat B."/>
            <person name="Kabir M.S."/>
            <person name="Jashni M.K."/>
            <person name="Kema G."/>
            <person name="Klaubauf S."/>
            <person name="Lapidus A."/>
            <person name="Levasseur A."/>
            <person name="Lindquist E."/>
            <person name="Mehrabi R."/>
            <person name="Ohm R.A."/>
            <person name="Owen T.J."/>
            <person name="Salamov A."/>
            <person name="Schwelm A."/>
            <person name="Schijlen E."/>
            <person name="Sun H."/>
            <person name="van den Burg H.A."/>
            <person name="van Ham R.C.H.J."/>
            <person name="Zhang S."/>
            <person name="Goodwin S.B."/>
            <person name="Grigoriev I.V."/>
            <person name="Collemare J."/>
            <person name="Bradshaw R.E."/>
        </authorList>
    </citation>
    <scope>NUCLEOTIDE SEQUENCE [LARGE SCALE GENOMIC DNA]</scope>
    <source>
        <strain evidence="10">NZE10 / CBS 128990</strain>
    </source>
</reference>
<comment type="similarity">
    <text evidence="5">Belongs to the SAT4 family.</text>
</comment>
<feature type="transmembrane region" description="Helical" evidence="7">
    <location>
        <begin position="102"/>
        <end position="126"/>
    </location>
</feature>
<feature type="transmembrane region" description="Helical" evidence="7">
    <location>
        <begin position="50"/>
        <end position="72"/>
    </location>
</feature>
<evidence type="ECO:0000313" key="10">
    <source>
        <dbReference type="Proteomes" id="UP000016933"/>
    </source>
</evidence>
<dbReference type="InterPro" id="IPR052337">
    <property type="entry name" value="SAT4-like"/>
</dbReference>
<reference evidence="9 10" key="2">
    <citation type="journal article" date="2012" name="PLoS Pathog.">
        <title>Diverse lifestyles and strategies of plant pathogenesis encoded in the genomes of eighteen Dothideomycetes fungi.</title>
        <authorList>
            <person name="Ohm R.A."/>
            <person name="Feau N."/>
            <person name="Henrissat B."/>
            <person name="Schoch C.L."/>
            <person name="Horwitz B.A."/>
            <person name="Barry K.W."/>
            <person name="Condon B.J."/>
            <person name="Copeland A.C."/>
            <person name="Dhillon B."/>
            <person name="Glaser F."/>
            <person name="Hesse C.N."/>
            <person name="Kosti I."/>
            <person name="LaButti K."/>
            <person name="Lindquist E.A."/>
            <person name="Lucas S."/>
            <person name="Salamov A.A."/>
            <person name="Bradshaw R.E."/>
            <person name="Ciuffetti L."/>
            <person name="Hamelin R.C."/>
            <person name="Kema G.H.J."/>
            <person name="Lawrence C."/>
            <person name="Scott J.A."/>
            <person name="Spatafora J.W."/>
            <person name="Turgeon B.G."/>
            <person name="de Wit P.J.G.M."/>
            <person name="Zhong S."/>
            <person name="Goodwin S.B."/>
            <person name="Grigoriev I.V."/>
        </authorList>
    </citation>
    <scope>NUCLEOTIDE SEQUENCE [LARGE SCALE GENOMIC DNA]</scope>
    <source>
        <strain evidence="10">NZE10 / CBS 128990</strain>
    </source>
</reference>
<comment type="subcellular location">
    <subcellularLocation>
        <location evidence="1">Membrane</location>
        <topology evidence="1">Multi-pass membrane protein</topology>
    </subcellularLocation>
</comment>
<dbReference type="Proteomes" id="UP000016933">
    <property type="component" value="Unassembled WGS sequence"/>
</dbReference>
<feature type="region of interest" description="Disordered" evidence="6">
    <location>
        <begin position="352"/>
        <end position="375"/>
    </location>
</feature>
<dbReference type="OMA" id="WCQRETT"/>
<dbReference type="GO" id="GO:0016020">
    <property type="term" value="C:membrane"/>
    <property type="evidence" value="ECO:0007669"/>
    <property type="project" value="UniProtKB-SubCell"/>
</dbReference>
<evidence type="ECO:0000259" key="8">
    <source>
        <dbReference type="Pfam" id="PF20684"/>
    </source>
</evidence>
<dbReference type="eggNOG" id="ENOG502SMA3">
    <property type="taxonomic scope" value="Eukaryota"/>
</dbReference>
<dbReference type="InterPro" id="IPR049326">
    <property type="entry name" value="Rhodopsin_dom_fungi"/>
</dbReference>
<feature type="transmembrane region" description="Helical" evidence="7">
    <location>
        <begin position="185"/>
        <end position="208"/>
    </location>
</feature>
<dbReference type="AlphaFoldDB" id="N1PJV7"/>
<evidence type="ECO:0000256" key="5">
    <source>
        <dbReference type="ARBA" id="ARBA00038359"/>
    </source>
</evidence>
<protein>
    <recommendedName>
        <fullName evidence="8">Rhodopsin domain-containing protein</fullName>
    </recommendedName>
</protein>
<evidence type="ECO:0000256" key="7">
    <source>
        <dbReference type="SAM" id="Phobius"/>
    </source>
</evidence>
<organism evidence="9 10">
    <name type="scientific">Dothistroma septosporum (strain NZE10 / CBS 128990)</name>
    <name type="common">Red band needle blight fungus</name>
    <name type="synonym">Mycosphaerella pini</name>
    <dbReference type="NCBI Taxonomy" id="675120"/>
    <lineage>
        <taxon>Eukaryota</taxon>
        <taxon>Fungi</taxon>
        <taxon>Dikarya</taxon>
        <taxon>Ascomycota</taxon>
        <taxon>Pezizomycotina</taxon>
        <taxon>Dothideomycetes</taxon>
        <taxon>Dothideomycetidae</taxon>
        <taxon>Mycosphaerellales</taxon>
        <taxon>Mycosphaerellaceae</taxon>
        <taxon>Dothistroma</taxon>
    </lineage>
</organism>
<evidence type="ECO:0000256" key="3">
    <source>
        <dbReference type="ARBA" id="ARBA00022989"/>
    </source>
</evidence>
<proteinExistence type="inferred from homology"/>
<dbReference type="PANTHER" id="PTHR33048">
    <property type="entry name" value="PTH11-LIKE INTEGRAL MEMBRANE PROTEIN (AFU_ORTHOLOGUE AFUA_5G11245)"/>
    <property type="match status" value="1"/>
</dbReference>
<evidence type="ECO:0000256" key="4">
    <source>
        <dbReference type="ARBA" id="ARBA00023136"/>
    </source>
</evidence>
<feature type="transmembrane region" description="Helical" evidence="7">
    <location>
        <begin position="18"/>
        <end position="38"/>
    </location>
</feature>
<keyword evidence="3 7" id="KW-1133">Transmembrane helix</keyword>
<evidence type="ECO:0000256" key="1">
    <source>
        <dbReference type="ARBA" id="ARBA00004141"/>
    </source>
</evidence>
<evidence type="ECO:0000256" key="2">
    <source>
        <dbReference type="ARBA" id="ARBA00022692"/>
    </source>
</evidence>
<keyword evidence="2 7" id="KW-0812">Transmembrane</keyword>
<dbReference type="PANTHER" id="PTHR33048:SF2">
    <property type="entry name" value="SRPK"/>
    <property type="match status" value="1"/>
</dbReference>
<evidence type="ECO:0000313" key="9">
    <source>
        <dbReference type="EMBL" id="EME43792.1"/>
    </source>
</evidence>
<dbReference type="HOGENOM" id="CLU_019101_0_2_1"/>
<gene>
    <name evidence="9" type="ORF">DOTSEDRAFT_171646</name>
</gene>
<dbReference type="Pfam" id="PF20684">
    <property type="entry name" value="Fung_rhodopsin"/>
    <property type="match status" value="1"/>
</dbReference>
<name>N1PJV7_DOTSN</name>
<keyword evidence="4 7" id="KW-0472">Membrane</keyword>
<dbReference type="OrthoDB" id="4329349at2759"/>
<evidence type="ECO:0000256" key="6">
    <source>
        <dbReference type="SAM" id="MobiDB-lite"/>
    </source>
</evidence>
<feature type="domain" description="Rhodopsin" evidence="8">
    <location>
        <begin position="32"/>
        <end position="276"/>
    </location>
</feature>
<feature type="transmembrane region" description="Helical" evidence="7">
    <location>
        <begin position="138"/>
        <end position="165"/>
    </location>
</feature>
<sequence>MSCPSTQYHGDRLYKPEIWTWFGIGTIVTMTRLVIRLRKVGLKDFQGDDFLAMAVWMCFAGKSVALTLVFLYGSNMDYDGTAVLRLNQCQIERVVRGSQMELLAWCGVFTYISIIWGLKGMVLIIFDRLRLGVDRLWLFRVVVMATAVTYVAMFLCVCLGCLPFAQNWQVEPPPPPKCSMRMHNVWVSTILNVVTDLLILTIPIPTLWTSRFTTGKKIGLTLLLCSGLFVMSAAVIRFGFTIVGSTSVNLNNGRWCQRETTVGIVAVNMPILWSWLNPLIPRTSRTSAIRWPMPKSQDIIAEVQSEPRIGIISSCLSDATRIQSHTEESVIATTREVTSNLSSVKRTESEAKSSTVIIRTNGDDSQQAENQPTTV</sequence>
<accession>N1PJV7</accession>